<keyword evidence="2" id="KW-1133">Transmembrane helix</keyword>
<keyword evidence="2" id="KW-0812">Transmembrane</keyword>
<sequence>MRSNFPNRLSIFKYLAPSFSFSLSYALTAFDFLCVFQLNICFGQIQRRTRKAFLLHYLLGRASLVVQKSHQGTIIKLQRLYQCRKSLEPETPKHRRNKSIATKEDLEQEEDSTATFPY</sequence>
<evidence type="ECO:0000256" key="1">
    <source>
        <dbReference type="SAM" id="MobiDB-lite"/>
    </source>
</evidence>
<name>A0A835DB02_TETSI</name>
<accession>A0A835DB02</accession>
<evidence type="ECO:0000313" key="3">
    <source>
        <dbReference type="EMBL" id="KAF8393574.1"/>
    </source>
</evidence>
<keyword evidence="4" id="KW-1185">Reference proteome</keyword>
<evidence type="ECO:0000313" key="4">
    <source>
        <dbReference type="Proteomes" id="UP000655225"/>
    </source>
</evidence>
<feature type="region of interest" description="Disordered" evidence="1">
    <location>
        <begin position="88"/>
        <end position="118"/>
    </location>
</feature>
<evidence type="ECO:0000256" key="2">
    <source>
        <dbReference type="SAM" id="Phobius"/>
    </source>
</evidence>
<organism evidence="3 4">
    <name type="scientific">Tetracentron sinense</name>
    <name type="common">Spur-leaf</name>
    <dbReference type="NCBI Taxonomy" id="13715"/>
    <lineage>
        <taxon>Eukaryota</taxon>
        <taxon>Viridiplantae</taxon>
        <taxon>Streptophyta</taxon>
        <taxon>Embryophyta</taxon>
        <taxon>Tracheophyta</taxon>
        <taxon>Spermatophyta</taxon>
        <taxon>Magnoliopsida</taxon>
        <taxon>Trochodendrales</taxon>
        <taxon>Trochodendraceae</taxon>
        <taxon>Tetracentron</taxon>
    </lineage>
</organism>
<dbReference type="AlphaFoldDB" id="A0A835DB02"/>
<keyword evidence="2" id="KW-0472">Membrane</keyword>
<gene>
    <name evidence="3" type="ORF">HHK36_021818</name>
</gene>
<reference evidence="3 4" key="1">
    <citation type="submission" date="2020-04" db="EMBL/GenBank/DDBJ databases">
        <title>Plant Genome Project.</title>
        <authorList>
            <person name="Zhang R.-G."/>
        </authorList>
    </citation>
    <scope>NUCLEOTIDE SEQUENCE [LARGE SCALE GENOMIC DNA]</scope>
    <source>
        <strain evidence="3">YNK0</strain>
        <tissue evidence="3">Leaf</tissue>
    </source>
</reference>
<proteinExistence type="predicted"/>
<dbReference type="Proteomes" id="UP000655225">
    <property type="component" value="Unassembled WGS sequence"/>
</dbReference>
<protein>
    <submittedName>
        <fullName evidence="3">Uncharacterized protein</fullName>
    </submittedName>
</protein>
<comment type="caution">
    <text evidence="3">The sequence shown here is derived from an EMBL/GenBank/DDBJ whole genome shotgun (WGS) entry which is preliminary data.</text>
</comment>
<feature type="transmembrane region" description="Helical" evidence="2">
    <location>
        <begin position="20"/>
        <end position="42"/>
    </location>
</feature>
<dbReference type="EMBL" id="JABCRI010000015">
    <property type="protein sequence ID" value="KAF8393574.1"/>
    <property type="molecule type" value="Genomic_DNA"/>
</dbReference>